<dbReference type="Gene3D" id="2.30.30.60">
    <property type="match status" value="1"/>
</dbReference>
<dbReference type="InterPro" id="IPR045275">
    <property type="entry name" value="MscS_archaea/bacteria_type"/>
</dbReference>
<evidence type="ECO:0000256" key="5">
    <source>
        <dbReference type="ARBA" id="ARBA00022989"/>
    </source>
</evidence>
<dbReference type="InterPro" id="IPR023408">
    <property type="entry name" value="MscS_beta-dom_sf"/>
</dbReference>
<dbReference type="GO" id="GO:0008381">
    <property type="term" value="F:mechanosensitive monoatomic ion channel activity"/>
    <property type="evidence" value="ECO:0007669"/>
    <property type="project" value="InterPro"/>
</dbReference>
<evidence type="ECO:0000256" key="6">
    <source>
        <dbReference type="ARBA" id="ARBA00023136"/>
    </source>
</evidence>
<feature type="domain" description="Mechanosensitive ion channel MscS C-terminal" evidence="10">
    <location>
        <begin position="330"/>
        <end position="408"/>
    </location>
</feature>
<evidence type="ECO:0000259" key="10">
    <source>
        <dbReference type="Pfam" id="PF21082"/>
    </source>
</evidence>
<dbReference type="SUPFAM" id="SSF82689">
    <property type="entry name" value="Mechanosensitive channel protein MscS (YggB), C-terminal domain"/>
    <property type="match status" value="1"/>
</dbReference>
<keyword evidence="6 7" id="KW-0472">Membrane</keyword>
<dbReference type="PANTHER" id="PTHR30221">
    <property type="entry name" value="SMALL-CONDUCTANCE MECHANOSENSITIVE CHANNEL"/>
    <property type="match status" value="1"/>
</dbReference>
<evidence type="ECO:0000313" key="11">
    <source>
        <dbReference type="EMBL" id="NDW44618.1"/>
    </source>
</evidence>
<dbReference type="Gene3D" id="3.30.70.100">
    <property type="match status" value="1"/>
</dbReference>
<feature type="transmembrane region" description="Helical" evidence="7">
    <location>
        <begin position="208"/>
        <end position="230"/>
    </location>
</feature>
<dbReference type="AlphaFoldDB" id="A0A6B2NMN1"/>
<dbReference type="GO" id="GO:0005886">
    <property type="term" value="C:plasma membrane"/>
    <property type="evidence" value="ECO:0007669"/>
    <property type="project" value="UniProtKB-SubCell"/>
</dbReference>
<feature type="chain" id="PRO_5025350174" description="Small-conductance mechanosensitive channel" evidence="8">
    <location>
        <begin position="27"/>
        <end position="425"/>
    </location>
</feature>
<comment type="caution">
    <text evidence="7">Lacks conserved residue(s) required for the propagation of feature annotation.</text>
</comment>
<dbReference type="InterPro" id="IPR010920">
    <property type="entry name" value="LSM_dom_sf"/>
</dbReference>
<dbReference type="InterPro" id="IPR049278">
    <property type="entry name" value="MS_channel_C"/>
</dbReference>
<name>A0A6B2NMN1_9RHOB</name>
<dbReference type="Pfam" id="PF21082">
    <property type="entry name" value="MS_channel_3rd"/>
    <property type="match status" value="1"/>
</dbReference>
<evidence type="ECO:0000256" key="4">
    <source>
        <dbReference type="ARBA" id="ARBA00022692"/>
    </source>
</evidence>
<feature type="transmembrane region" description="Helical" evidence="7">
    <location>
        <begin position="236"/>
        <end position="259"/>
    </location>
</feature>
<evidence type="ECO:0000256" key="2">
    <source>
        <dbReference type="ARBA" id="ARBA00008017"/>
    </source>
</evidence>
<protein>
    <recommendedName>
        <fullName evidence="7">Small-conductance mechanosensitive channel</fullName>
    </recommendedName>
</protein>
<gene>
    <name evidence="11" type="ORF">G0P99_06585</name>
</gene>
<keyword evidence="7" id="KW-0997">Cell inner membrane</keyword>
<organism evidence="11">
    <name type="scientific">Ruegeria sp. PrR005</name>
    <dbReference type="NCBI Taxonomy" id="2706882"/>
    <lineage>
        <taxon>Bacteria</taxon>
        <taxon>Pseudomonadati</taxon>
        <taxon>Pseudomonadota</taxon>
        <taxon>Alphaproteobacteria</taxon>
        <taxon>Rhodobacterales</taxon>
        <taxon>Roseobacteraceae</taxon>
        <taxon>Ruegeria</taxon>
    </lineage>
</organism>
<reference evidence="11" key="1">
    <citation type="submission" date="2020-02" db="EMBL/GenBank/DDBJ databases">
        <title>Delineation of the pyrene-degrading pathway in Roseobacter clade bacteria by genomic analysis.</title>
        <authorList>
            <person name="Zhou H."/>
            <person name="Wang H."/>
        </authorList>
    </citation>
    <scope>NUCLEOTIDE SEQUENCE</scope>
    <source>
        <strain evidence="11">PrR005</strain>
    </source>
</reference>
<keyword evidence="8" id="KW-0732">Signal</keyword>
<evidence type="ECO:0000259" key="9">
    <source>
        <dbReference type="Pfam" id="PF00924"/>
    </source>
</evidence>
<dbReference type="InterPro" id="IPR011014">
    <property type="entry name" value="MscS_channel_TM-2"/>
</dbReference>
<dbReference type="Pfam" id="PF00924">
    <property type="entry name" value="MS_channel_2nd"/>
    <property type="match status" value="1"/>
</dbReference>
<comment type="subunit">
    <text evidence="7">Homoheptamer.</text>
</comment>
<sequence>MACLFYYLIAGLLLSLAALNPTPTLAQGSPDSYLTQLRNPYLTREDLQVLVKPLSEAELGQVAEIWRGYLQSNLEQMAQTGLASNQGANSTQEQRGALLDAQRSLELKYRDALAEWREKGADAAALRPHELYLKSALKSTLRSFNPLELIRSLERWLFSPDGGIQVLYSLIGFCVAAWALFLWAGFSTRLAERALAKISTVSRILKKFLLKMVYWVTFVLGGLILLSFLGVNITPFFAIFGGVSFILGFALQQTIGNLASGLMMMILKPFDTGDTVRVAGVSGQVDEMSVVSAQIRTFDNQIVTIPNSIIWGDVITNVSASETRRVDLLFSISYSDSAAQAIQVLEDLVSKNEKCLQVPAPQIFVGELGESSVNIYCRPWVKREDYWEVFWGLTGAAKECFDAEGISIPFPQRDIHIKSEQAKRS</sequence>
<dbReference type="InterPro" id="IPR006685">
    <property type="entry name" value="MscS_channel_2nd"/>
</dbReference>
<keyword evidence="7" id="KW-0813">Transport</keyword>
<dbReference type="InterPro" id="IPR011066">
    <property type="entry name" value="MscS_channel_C_sf"/>
</dbReference>
<dbReference type="SUPFAM" id="SSF82861">
    <property type="entry name" value="Mechanosensitive channel protein MscS (YggB), transmembrane region"/>
    <property type="match status" value="1"/>
</dbReference>
<comment type="subcellular location">
    <subcellularLocation>
        <location evidence="7">Cell inner membrane</location>
        <topology evidence="7">Multi-pass membrane protein</topology>
    </subcellularLocation>
    <subcellularLocation>
        <location evidence="1">Cell membrane</location>
        <topology evidence="1">Multi-pass membrane protein</topology>
    </subcellularLocation>
</comment>
<evidence type="ECO:0000256" key="3">
    <source>
        <dbReference type="ARBA" id="ARBA00022475"/>
    </source>
</evidence>
<comment type="function">
    <text evidence="7">Mechanosensitive channel that participates in the regulation of osmotic pressure changes within the cell, opening in response to stretch forces in the membrane lipid bilayer, without the need for other proteins. Contributes to normal resistance to hypoosmotic shock. Forms an ion channel of 1.0 nanosiemens conductance with a slight preference for anions.</text>
</comment>
<evidence type="ECO:0000256" key="1">
    <source>
        <dbReference type="ARBA" id="ARBA00004651"/>
    </source>
</evidence>
<comment type="similarity">
    <text evidence="2 7">Belongs to the MscS (TC 1.A.23) family.</text>
</comment>
<keyword evidence="7" id="KW-0406">Ion transport</keyword>
<feature type="domain" description="Mechanosensitive ion channel MscS" evidence="9">
    <location>
        <begin position="254"/>
        <end position="319"/>
    </location>
</feature>
<proteinExistence type="inferred from homology"/>
<evidence type="ECO:0000256" key="7">
    <source>
        <dbReference type="RuleBase" id="RU369025"/>
    </source>
</evidence>
<dbReference type="SUPFAM" id="SSF50182">
    <property type="entry name" value="Sm-like ribonucleoproteins"/>
    <property type="match status" value="1"/>
</dbReference>
<evidence type="ECO:0000256" key="8">
    <source>
        <dbReference type="SAM" id="SignalP"/>
    </source>
</evidence>
<dbReference type="EMBL" id="JAAGOX010000011">
    <property type="protein sequence ID" value="NDW44618.1"/>
    <property type="molecule type" value="Genomic_DNA"/>
</dbReference>
<dbReference type="PANTHER" id="PTHR30221:SF1">
    <property type="entry name" value="SMALL-CONDUCTANCE MECHANOSENSITIVE CHANNEL"/>
    <property type="match status" value="1"/>
</dbReference>
<keyword evidence="3" id="KW-1003">Cell membrane</keyword>
<dbReference type="Gene3D" id="1.10.287.1260">
    <property type="match status" value="1"/>
</dbReference>
<keyword evidence="7" id="KW-0407">Ion channel</keyword>
<accession>A0A6B2NMN1</accession>
<feature type="signal peptide" evidence="8">
    <location>
        <begin position="1"/>
        <end position="26"/>
    </location>
</feature>
<keyword evidence="4 7" id="KW-0812">Transmembrane</keyword>
<comment type="caution">
    <text evidence="11">The sequence shown here is derived from an EMBL/GenBank/DDBJ whole genome shotgun (WGS) entry which is preliminary data.</text>
</comment>
<keyword evidence="5 7" id="KW-1133">Transmembrane helix</keyword>
<feature type="transmembrane region" description="Helical" evidence="7">
    <location>
        <begin position="166"/>
        <end position="187"/>
    </location>
</feature>